<name>A0A366RPL7_9HYPO</name>
<dbReference type="SUPFAM" id="SSF53167">
    <property type="entry name" value="Purine and uridine phosphorylases"/>
    <property type="match status" value="1"/>
</dbReference>
<proteinExistence type="predicted"/>
<evidence type="ECO:0000256" key="3">
    <source>
        <dbReference type="SAM" id="MobiDB-lite"/>
    </source>
</evidence>
<dbReference type="SUPFAM" id="SSF48403">
    <property type="entry name" value="Ankyrin repeat"/>
    <property type="match status" value="1"/>
</dbReference>
<dbReference type="InterPro" id="IPR056884">
    <property type="entry name" value="NPHP3-like_N"/>
</dbReference>
<dbReference type="RefSeq" id="XP_031015889.1">
    <property type="nucleotide sequence ID" value="XM_031160028.1"/>
</dbReference>
<reference evidence="5 6" key="1">
    <citation type="submission" date="2018-06" db="EMBL/GenBank/DDBJ databases">
        <title>Fusarium incarnatum-equiseti species complex species 28.</title>
        <authorList>
            <person name="Gardiner D.M."/>
        </authorList>
    </citation>
    <scope>NUCLEOTIDE SEQUENCE [LARGE SCALE GENOMIC DNA]</scope>
    <source>
        <strain evidence="5 6">FIESC_28</strain>
    </source>
</reference>
<dbReference type="PANTHER" id="PTHR46082:SF11">
    <property type="entry name" value="AAA+ ATPASE DOMAIN-CONTAINING PROTEIN-RELATED"/>
    <property type="match status" value="1"/>
</dbReference>
<evidence type="ECO:0000313" key="5">
    <source>
        <dbReference type="EMBL" id="RBR18742.1"/>
    </source>
</evidence>
<feature type="domain" description="Nephrocystin 3-like N-terminal" evidence="4">
    <location>
        <begin position="272"/>
        <end position="339"/>
    </location>
</feature>
<feature type="repeat" description="ANK" evidence="2">
    <location>
        <begin position="636"/>
        <end position="668"/>
    </location>
</feature>
<dbReference type="PROSITE" id="PS50297">
    <property type="entry name" value="ANK_REP_REGION"/>
    <property type="match status" value="1"/>
</dbReference>
<dbReference type="OrthoDB" id="20872at2759"/>
<dbReference type="Pfam" id="PF12796">
    <property type="entry name" value="Ank_2"/>
    <property type="match status" value="1"/>
</dbReference>
<dbReference type="Pfam" id="PF24883">
    <property type="entry name" value="NPHP3_N"/>
    <property type="match status" value="1"/>
</dbReference>
<dbReference type="GO" id="GO:0009116">
    <property type="term" value="P:nucleoside metabolic process"/>
    <property type="evidence" value="ECO:0007669"/>
    <property type="project" value="InterPro"/>
</dbReference>
<dbReference type="GeneID" id="41995324"/>
<dbReference type="PROSITE" id="PS50088">
    <property type="entry name" value="ANK_REPEAT"/>
    <property type="match status" value="1"/>
</dbReference>
<dbReference type="Gene3D" id="1.25.40.20">
    <property type="entry name" value="Ankyrin repeat-containing domain"/>
    <property type="match status" value="1"/>
</dbReference>
<dbReference type="EMBL" id="QKXC01000121">
    <property type="protein sequence ID" value="RBR18742.1"/>
    <property type="molecule type" value="Genomic_DNA"/>
</dbReference>
<dbReference type="AlphaFoldDB" id="A0A366RPL7"/>
<dbReference type="Gene3D" id="3.40.50.1580">
    <property type="entry name" value="Nucleoside phosphorylase domain"/>
    <property type="match status" value="1"/>
</dbReference>
<dbReference type="InterPro" id="IPR002110">
    <property type="entry name" value="Ankyrin_rpt"/>
</dbReference>
<gene>
    <name evidence="5" type="ORF">FIESC28_05883</name>
</gene>
<accession>A0A366RPL7</accession>
<feature type="region of interest" description="Disordered" evidence="3">
    <location>
        <begin position="1"/>
        <end position="21"/>
    </location>
</feature>
<dbReference type="SMART" id="SM00248">
    <property type="entry name" value="ANK"/>
    <property type="match status" value="3"/>
</dbReference>
<protein>
    <recommendedName>
        <fullName evidence="4">Nephrocystin 3-like N-terminal domain-containing protein</fullName>
    </recommendedName>
</protein>
<evidence type="ECO:0000313" key="6">
    <source>
        <dbReference type="Proteomes" id="UP000253153"/>
    </source>
</evidence>
<evidence type="ECO:0000256" key="2">
    <source>
        <dbReference type="PROSITE-ProRule" id="PRU00023"/>
    </source>
</evidence>
<evidence type="ECO:0000259" key="4">
    <source>
        <dbReference type="Pfam" id="PF24883"/>
    </source>
</evidence>
<comment type="caution">
    <text evidence="5">The sequence shown here is derived from an EMBL/GenBank/DDBJ whole genome shotgun (WGS) entry which is preliminary data.</text>
</comment>
<dbReference type="InterPro" id="IPR036770">
    <property type="entry name" value="Ankyrin_rpt-contain_sf"/>
</dbReference>
<dbReference type="PANTHER" id="PTHR46082">
    <property type="entry name" value="ATP/GTP-BINDING PROTEIN-RELATED"/>
    <property type="match status" value="1"/>
</dbReference>
<keyword evidence="2" id="KW-0040">ANK repeat</keyword>
<sequence length="765" mass="85879">MSEPSSSIMKRPRASSRDNTTNLQHDNYTVAWISALPLEMTAAEAMLDTIHAPLSRHPQDSNSYTLGSINGHNVVMACLPKGQYGTNNAATVASHLTRSFLNIQYRLMVGIGGGASGSADVRLGDVVFQRIAYPIRPPQSLMTVVSKLQASHSRGTNHFLTIIGDSAADYVPPVTSKDCGDCDQAKVVARDARQNLDLVIYFGRIASGNQVIKDVYTRDDLSRKLGCTCFEMEAAGMMDSLPCLAICGVCDYSDSCKNKEWQEYAALVVALFESKSFGVLWKVFEGMIEKPNFRTVYCVIDALDECEPDSLRQLLTKFEQLSDPDNTSPKKVRLICLSRRSPERIPESLDLFTKIELDMMPAGKADVERFIAERVSTLAREKRMTGRLKARVEEVLQRKSEGKFLWVSFMAQELEQKRLQEIETSLNGLPAGLDAIYDRILSQIDRSKWDTVKRMLEWILVATRPLRVPELCDAACVTPTEFLTRGEVCRELIKSCSHLLQITKGEELFVGGQNSWADEKRPWRSAREVETLSNMFWSLSVTFLHQSAKDHYIKTIDPERNEGDSAPLARLHGSVPDQLTWSFCDISCAPPEETYNLTADRPLASYMTTSWHPYLEEADDIDDGQQTDINESWGEERRTPLQVATAEGNQNIINILLDANADVLVKDNRDENALFYAIRTGRIDINAKDQKGYNACSAAVQAFESPETKLQTLLEMGCDPNQPDYQGRIALHYSAMKPYSLMRFESFSRVVWLLLSQNGSQVNQF</sequence>
<evidence type="ECO:0000256" key="1">
    <source>
        <dbReference type="ARBA" id="ARBA00022737"/>
    </source>
</evidence>
<organism evidence="5 6">
    <name type="scientific">Fusarium coffeatum</name>
    <dbReference type="NCBI Taxonomy" id="231269"/>
    <lineage>
        <taxon>Eukaryota</taxon>
        <taxon>Fungi</taxon>
        <taxon>Dikarya</taxon>
        <taxon>Ascomycota</taxon>
        <taxon>Pezizomycotina</taxon>
        <taxon>Sordariomycetes</taxon>
        <taxon>Hypocreomycetidae</taxon>
        <taxon>Hypocreales</taxon>
        <taxon>Nectriaceae</taxon>
        <taxon>Fusarium</taxon>
        <taxon>Fusarium incarnatum-equiseti species complex</taxon>
    </lineage>
</organism>
<keyword evidence="6" id="KW-1185">Reference proteome</keyword>
<dbReference type="GO" id="GO:0003824">
    <property type="term" value="F:catalytic activity"/>
    <property type="evidence" value="ECO:0007669"/>
    <property type="project" value="InterPro"/>
</dbReference>
<dbReference type="InterPro" id="IPR053137">
    <property type="entry name" value="NLR-like"/>
</dbReference>
<keyword evidence="1" id="KW-0677">Repeat</keyword>
<dbReference type="Proteomes" id="UP000253153">
    <property type="component" value="Unassembled WGS sequence"/>
</dbReference>
<dbReference type="InterPro" id="IPR035994">
    <property type="entry name" value="Nucleoside_phosphorylase_sf"/>
</dbReference>